<sequence length="96" mass="11129">MSPIITLFPKDYWISQLWDVGVEEITAAGLCRRVAGLGRRDNMATESKVLVSSFETIRRFASRKRPENPLKMSAVDRLATVLFFLEKRERKTERQL</sequence>
<organism evidence="1 2">
    <name type="scientific">Salix dunnii</name>
    <dbReference type="NCBI Taxonomy" id="1413687"/>
    <lineage>
        <taxon>Eukaryota</taxon>
        <taxon>Viridiplantae</taxon>
        <taxon>Streptophyta</taxon>
        <taxon>Embryophyta</taxon>
        <taxon>Tracheophyta</taxon>
        <taxon>Spermatophyta</taxon>
        <taxon>Magnoliopsida</taxon>
        <taxon>eudicotyledons</taxon>
        <taxon>Gunneridae</taxon>
        <taxon>Pentapetalae</taxon>
        <taxon>rosids</taxon>
        <taxon>fabids</taxon>
        <taxon>Malpighiales</taxon>
        <taxon>Salicaceae</taxon>
        <taxon>Saliceae</taxon>
        <taxon>Salix</taxon>
    </lineage>
</organism>
<dbReference type="AlphaFoldDB" id="A0A835J4X3"/>
<protein>
    <submittedName>
        <fullName evidence="1">Uncharacterized protein</fullName>
    </submittedName>
</protein>
<keyword evidence="2" id="KW-1185">Reference proteome</keyword>
<gene>
    <name evidence="1" type="ORF">SADUNF_Sadunf19G0106300</name>
</gene>
<dbReference type="Proteomes" id="UP000657918">
    <property type="component" value="Unassembled WGS sequence"/>
</dbReference>
<accession>A0A835J4X3</accession>
<reference evidence="1 2" key="1">
    <citation type="submission" date="2020-10" db="EMBL/GenBank/DDBJ databases">
        <title>Plant Genome Project.</title>
        <authorList>
            <person name="Zhang R.-G."/>
        </authorList>
    </citation>
    <scope>NUCLEOTIDE SEQUENCE [LARGE SCALE GENOMIC DNA]</scope>
    <source>
        <strain evidence="1">FAFU-HL-1</strain>
        <tissue evidence="1">Leaf</tissue>
    </source>
</reference>
<name>A0A835J4X3_9ROSI</name>
<dbReference type="EMBL" id="JADGMS010000019">
    <property type="protein sequence ID" value="KAF9661799.1"/>
    <property type="molecule type" value="Genomic_DNA"/>
</dbReference>
<comment type="caution">
    <text evidence="1">The sequence shown here is derived from an EMBL/GenBank/DDBJ whole genome shotgun (WGS) entry which is preliminary data.</text>
</comment>
<evidence type="ECO:0000313" key="2">
    <source>
        <dbReference type="Proteomes" id="UP000657918"/>
    </source>
</evidence>
<proteinExistence type="predicted"/>
<evidence type="ECO:0000313" key="1">
    <source>
        <dbReference type="EMBL" id="KAF9661799.1"/>
    </source>
</evidence>